<name>A0A4C2ABA5_EUMVA</name>
<comment type="caution">
    <text evidence="2">The sequence shown here is derived from an EMBL/GenBank/DDBJ whole genome shotgun (WGS) entry which is preliminary data.</text>
</comment>
<proteinExistence type="predicted"/>
<dbReference type="Proteomes" id="UP000299102">
    <property type="component" value="Unassembled WGS sequence"/>
</dbReference>
<protein>
    <submittedName>
        <fullName evidence="2">Uncharacterized protein</fullName>
    </submittedName>
</protein>
<sequence length="117" mass="13028">MKKEEPSLPGFALQCPKAHSGGVAFYVRRKTYVTLSAIFSTVRKHVLNLVIDDLSTVSEVRNTVDDRALRRNKTPNIPILCERVGQQSGQRLEKGKMEKNSQSGSLGMAKEAKVDRN</sequence>
<gene>
    <name evidence="2" type="ORF">EVAR_92789_1</name>
</gene>
<accession>A0A4C2ABA5</accession>
<evidence type="ECO:0000313" key="2">
    <source>
        <dbReference type="EMBL" id="GBP97112.1"/>
    </source>
</evidence>
<keyword evidence="3" id="KW-1185">Reference proteome</keyword>
<dbReference type="AlphaFoldDB" id="A0A4C2ABA5"/>
<organism evidence="2 3">
    <name type="scientific">Eumeta variegata</name>
    <name type="common">Bagworm moth</name>
    <name type="synonym">Eumeta japonica</name>
    <dbReference type="NCBI Taxonomy" id="151549"/>
    <lineage>
        <taxon>Eukaryota</taxon>
        <taxon>Metazoa</taxon>
        <taxon>Ecdysozoa</taxon>
        <taxon>Arthropoda</taxon>
        <taxon>Hexapoda</taxon>
        <taxon>Insecta</taxon>
        <taxon>Pterygota</taxon>
        <taxon>Neoptera</taxon>
        <taxon>Endopterygota</taxon>
        <taxon>Lepidoptera</taxon>
        <taxon>Glossata</taxon>
        <taxon>Ditrysia</taxon>
        <taxon>Tineoidea</taxon>
        <taxon>Psychidae</taxon>
        <taxon>Oiketicinae</taxon>
        <taxon>Eumeta</taxon>
    </lineage>
</organism>
<reference evidence="2 3" key="1">
    <citation type="journal article" date="2019" name="Commun. Biol.">
        <title>The bagworm genome reveals a unique fibroin gene that provides high tensile strength.</title>
        <authorList>
            <person name="Kono N."/>
            <person name="Nakamura H."/>
            <person name="Ohtoshi R."/>
            <person name="Tomita M."/>
            <person name="Numata K."/>
            <person name="Arakawa K."/>
        </authorList>
    </citation>
    <scope>NUCLEOTIDE SEQUENCE [LARGE SCALE GENOMIC DNA]</scope>
</reference>
<evidence type="ECO:0000313" key="3">
    <source>
        <dbReference type="Proteomes" id="UP000299102"/>
    </source>
</evidence>
<evidence type="ECO:0000256" key="1">
    <source>
        <dbReference type="SAM" id="MobiDB-lite"/>
    </source>
</evidence>
<feature type="region of interest" description="Disordered" evidence="1">
    <location>
        <begin position="83"/>
        <end position="117"/>
    </location>
</feature>
<dbReference type="EMBL" id="BGZK01002872">
    <property type="protein sequence ID" value="GBP97112.1"/>
    <property type="molecule type" value="Genomic_DNA"/>
</dbReference>